<accession>A0A1G6GSJ2</accession>
<dbReference type="Proteomes" id="UP000183203">
    <property type="component" value="Unassembled WGS sequence"/>
</dbReference>
<protein>
    <submittedName>
        <fullName evidence="1">RNA polymerase sigma-70 factor, ECF subfamily</fullName>
    </submittedName>
</protein>
<dbReference type="EMBL" id="FMYG01000001">
    <property type="protein sequence ID" value="SDB84990.1"/>
    <property type="molecule type" value="Genomic_DNA"/>
</dbReference>
<sequence length="97" mass="10405">MTLTDAASAATHEEDLDGLLARAATGDCEAFVAFYDATAPRVYAVLLSLTGVAAEADALLEGIYVEAWERMRGRAAPPCPGMQWMSAIAHRHARGRR</sequence>
<organism evidence="1 2">
    <name type="scientific">Microbacterium enclense</name>
    <dbReference type="NCBI Taxonomy" id="993073"/>
    <lineage>
        <taxon>Bacteria</taxon>
        <taxon>Bacillati</taxon>
        <taxon>Actinomycetota</taxon>
        <taxon>Actinomycetes</taxon>
        <taxon>Micrococcales</taxon>
        <taxon>Microbacteriaceae</taxon>
        <taxon>Microbacterium</taxon>
    </lineage>
</organism>
<proteinExistence type="predicted"/>
<name>A0A1G6GSJ2_9MICO</name>
<dbReference type="RefSeq" id="WP_058230905.1">
    <property type="nucleotide sequence ID" value="NZ_FMYG01000001.1"/>
</dbReference>
<dbReference type="InterPro" id="IPR013325">
    <property type="entry name" value="RNA_pol_sigma_r2"/>
</dbReference>
<gene>
    <name evidence="1" type="ORF">SAMN05216418_0637</name>
</gene>
<dbReference type="AlphaFoldDB" id="A0A1G6GSJ2"/>
<reference evidence="1 2" key="1">
    <citation type="submission" date="2016-09" db="EMBL/GenBank/DDBJ databases">
        <authorList>
            <person name="Capua I."/>
            <person name="De Benedictis P."/>
            <person name="Joannis T."/>
            <person name="Lombin L.H."/>
            <person name="Cattoli G."/>
        </authorList>
    </citation>
    <scope>NUCLEOTIDE SEQUENCE [LARGE SCALE GENOMIC DNA]</scope>
    <source>
        <strain evidence="1 2">NIO-1002</strain>
    </source>
</reference>
<dbReference type="Gene3D" id="1.10.1740.10">
    <property type="match status" value="1"/>
</dbReference>
<dbReference type="STRING" id="993073.AS029_01975"/>
<evidence type="ECO:0000313" key="2">
    <source>
        <dbReference type="Proteomes" id="UP000183203"/>
    </source>
</evidence>
<dbReference type="SUPFAM" id="SSF88946">
    <property type="entry name" value="Sigma2 domain of RNA polymerase sigma factors"/>
    <property type="match status" value="1"/>
</dbReference>
<dbReference type="GO" id="GO:0006352">
    <property type="term" value="P:DNA-templated transcription initiation"/>
    <property type="evidence" value="ECO:0007669"/>
    <property type="project" value="InterPro"/>
</dbReference>
<dbReference type="OrthoDB" id="9784272at2"/>
<evidence type="ECO:0000313" key="1">
    <source>
        <dbReference type="EMBL" id="SDB84990.1"/>
    </source>
</evidence>
<dbReference type="GO" id="GO:0003700">
    <property type="term" value="F:DNA-binding transcription factor activity"/>
    <property type="evidence" value="ECO:0007669"/>
    <property type="project" value="InterPro"/>
</dbReference>